<dbReference type="RefSeq" id="WP_090537319.1">
    <property type="nucleotide sequence ID" value="NZ_FOYD01000002.1"/>
</dbReference>
<evidence type="ECO:0000313" key="2">
    <source>
        <dbReference type="EMBL" id="SFQ69930.1"/>
    </source>
</evidence>
<dbReference type="EMBL" id="FOYD01000002">
    <property type="protein sequence ID" value="SFQ69930.1"/>
    <property type="molecule type" value="Genomic_DNA"/>
</dbReference>
<dbReference type="Proteomes" id="UP000242815">
    <property type="component" value="Unassembled WGS sequence"/>
</dbReference>
<dbReference type="OrthoDB" id="7069372at2"/>
<evidence type="ECO:0000256" key="1">
    <source>
        <dbReference type="SAM" id="MobiDB-lite"/>
    </source>
</evidence>
<reference evidence="2 3" key="1">
    <citation type="submission" date="2016-10" db="EMBL/GenBank/DDBJ databases">
        <authorList>
            <person name="de Groot N.N."/>
        </authorList>
    </citation>
    <scope>NUCLEOTIDE SEQUENCE [LARGE SCALE GENOMIC DNA]</scope>
    <source>
        <strain evidence="2 3">JCM 18415</strain>
    </source>
</reference>
<name>A0A1I6AMR5_9GAMM</name>
<sequence>MDEKAFKTYAELAKGMGGDYGAGYLRGLRRHYHGEKFGTAEEHETWLAMTGHRQEMGDGYRDGFAGHPPSRRPGRPTRLGARPRNVSLDDERAEFARELGGGNLSEGIRIALDMARGDQE</sequence>
<dbReference type="AlphaFoldDB" id="A0A1I6AMR5"/>
<evidence type="ECO:0000313" key="3">
    <source>
        <dbReference type="Proteomes" id="UP000242815"/>
    </source>
</evidence>
<feature type="region of interest" description="Disordered" evidence="1">
    <location>
        <begin position="57"/>
        <end position="85"/>
    </location>
</feature>
<organism evidence="2 3">
    <name type="scientific">Halopseudomonas formosensis</name>
    <dbReference type="NCBI Taxonomy" id="1002526"/>
    <lineage>
        <taxon>Bacteria</taxon>
        <taxon>Pseudomonadati</taxon>
        <taxon>Pseudomonadota</taxon>
        <taxon>Gammaproteobacteria</taxon>
        <taxon>Pseudomonadales</taxon>
        <taxon>Pseudomonadaceae</taxon>
        <taxon>Halopseudomonas</taxon>
    </lineage>
</organism>
<gene>
    <name evidence="2" type="ORF">SAMN05216578_102236</name>
</gene>
<proteinExistence type="predicted"/>
<protein>
    <submittedName>
        <fullName evidence="2">Uncharacterized protein</fullName>
    </submittedName>
</protein>
<accession>A0A1I6AMR5</accession>
<dbReference type="STRING" id="1002526.SAMN05216578_102236"/>